<comment type="similarity">
    <text evidence="2 7">Belongs to the group II decarboxylase family.</text>
</comment>
<dbReference type="SUPFAM" id="SSF53383">
    <property type="entry name" value="PLP-dependent transferases"/>
    <property type="match status" value="1"/>
</dbReference>
<feature type="modified residue" description="N6-(pyridoxal phosphate)lysine" evidence="6">
    <location>
        <position position="310"/>
    </location>
</feature>
<keyword evidence="5 7" id="KW-0456">Lyase</keyword>
<keyword evidence="3" id="KW-0210">Decarboxylase</keyword>
<dbReference type="CDD" id="cd06450">
    <property type="entry name" value="DOPA_deC_like"/>
    <property type="match status" value="1"/>
</dbReference>
<dbReference type="PANTHER" id="PTHR45677:SF8">
    <property type="entry name" value="CYSTEINE SULFINIC ACID DECARBOXYLASE"/>
    <property type="match status" value="1"/>
</dbReference>
<dbReference type="GO" id="GO:0005737">
    <property type="term" value="C:cytoplasm"/>
    <property type="evidence" value="ECO:0007669"/>
    <property type="project" value="TreeGrafter"/>
</dbReference>
<name>A0A8J2S2H0_9CRUS</name>
<dbReference type="PROSITE" id="PS00392">
    <property type="entry name" value="DDC_GAD_HDC_YDC"/>
    <property type="match status" value="1"/>
</dbReference>
<dbReference type="GO" id="GO:0016831">
    <property type="term" value="F:carboxy-lyase activity"/>
    <property type="evidence" value="ECO:0007669"/>
    <property type="project" value="UniProtKB-KW"/>
</dbReference>
<dbReference type="InterPro" id="IPR015421">
    <property type="entry name" value="PyrdxlP-dep_Trfase_major"/>
</dbReference>
<evidence type="ECO:0000256" key="4">
    <source>
        <dbReference type="ARBA" id="ARBA00022898"/>
    </source>
</evidence>
<dbReference type="Proteomes" id="UP000789390">
    <property type="component" value="Unassembled WGS sequence"/>
</dbReference>
<gene>
    <name evidence="8" type="ORF">DGAL_LOCUS17448</name>
</gene>
<accession>A0A8J2S2H0</accession>
<dbReference type="Gene3D" id="3.40.640.10">
    <property type="entry name" value="Type I PLP-dependent aspartate aminotransferase-like (Major domain)"/>
    <property type="match status" value="1"/>
</dbReference>
<keyword evidence="4 6" id="KW-0663">Pyridoxal phosphate</keyword>
<evidence type="ECO:0000313" key="8">
    <source>
        <dbReference type="EMBL" id="CAH0113551.1"/>
    </source>
</evidence>
<dbReference type="InterPro" id="IPR002129">
    <property type="entry name" value="PyrdxlP-dep_de-COase"/>
</dbReference>
<dbReference type="AlphaFoldDB" id="A0A8J2S2H0"/>
<evidence type="ECO:0000313" key="9">
    <source>
        <dbReference type="Proteomes" id="UP000789390"/>
    </source>
</evidence>
<dbReference type="GO" id="GO:0030170">
    <property type="term" value="F:pyridoxal phosphate binding"/>
    <property type="evidence" value="ECO:0007669"/>
    <property type="project" value="InterPro"/>
</dbReference>
<evidence type="ECO:0000256" key="3">
    <source>
        <dbReference type="ARBA" id="ARBA00022793"/>
    </source>
</evidence>
<reference evidence="8" key="1">
    <citation type="submission" date="2021-11" db="EMBL/GenBank/DDBJ databases">
        <authorList>
            <person name="Schell T."/>
        </authorList>
    </citation>
    <scope>NUCLEOTIDE SEQUENCE</scope>
    <source>
        <strain evidence="8">M5</strain>
    </source>
</reference>
<dbReference type="GO" id="GO:0019752">
    <property type="term" value="P:carboxylic acid metabolic process"/>
    <property type="evidence" value="ECO:0007669"/>
    <property type="project" value="InterPro"/>
</dbReference>
<evidence type="ECO:0000256" key="1">
    <source>
        <dbReference type="ARBA" id="ARBA00001933"/>
    </source>
</evidence>
<protein>
    <submittedName>
        <fullName evidence="8">Uncharacterized protein</fullName>
    </submittedName>
</protein>
<dbReference type="OrthoDB" id="392571at2759"/>
<dbReference type="InterPro" id="IPR015424">
    <property type="entry name" value="PyrdxlP-dep_Trfase"/>
</dbReference>
<sequence>MESPATDKNTTMGVENHQVNEELLLKQITELVINQRLLSGKTNAEDRVVNFVHPEDLKKLVHLSLGGNPLNHVQILELCKQAVEYSVKTNHPKFLNQLYHACDPVGLAGAWLSEALNTNLHTYEVAPFFMMVEYTVLAHLRSFFGWKDGDGIFAPGGSMANMYGMVLARFKKFPEVKTKGVGGIAELVAFTSQEGHYSIAKAAHWIGLGTDNLIIVASDSTGEMIPAELENKIVKALEQKKVPFFVNATAGTTVLGAYDPLEPLALVCQKYGVWLHVDAAWGGAAIVSKKYRSLMHGIDLVDSVAWNLHKMLGAPLQCSAFLTKHEDILHRCNSASATYLFQTDKFYDVSYDTGDKSVQCGRKIDAFKLWLMWKARGDQGLEEMVDNAFECAEYFSDQISQRSGFRLVLSKPNCTNVCFWYIPRRLRNCQESSEWWGEISKVAPTIKKRMVEKGSLMIGYQPLPHKNLVNFFRLVIPCLPPPTHEDMNFVIDEIERLGCDL</sequence>
<comment type="caution">
    <text evidence="8">The sequence shown here is derived from an EMBL/GenBank/DDBJ whole genome shotgun (WGS) entry which is preliminary data.</text>
</comment>
<dbReference type="Gene3D" id="3.90.1150.170">
    <property type="match status" value="1"/>
</dbReference>
<evidence type="ECO:0000256" key="6">
    <source>
        <dbReference type="PIRSR" id="PIRSR602129-50"/>
    </source>
</evidence>
<organism evidence="8 9">
    <name type="scientific">Daphnia galeata</name>
    <dbReference type="NCBI Taxonomy" id="27404"/>
    <lineage>
        <taxon>Eukaryota</taxon>
        <taxon>Metazoa</taxon>
        <taxon>Ecdysozoa</taxon>
        <taxon>Arthropoda</taxon>
        <taxon>Crustacea</taxon>
        <taxon>Branchiopoda</taxon>
        <taxon>Diplostraca</taxon>
        <taxon>Cladocera</taxon>
        <taxon>Anomopoda</taxon>
        <taxon>Daphniidae</taxon>
        <taxon>Daphnia</taxon>
    </lineage>
</organism>
<dbReference type="PANTHER" id="PTHR45677">
    <property type="entry name" value="GLUTAMATE DECARBOXYLASE-RELATED"/>
    <property type="match status" value="1"/>
</dbReference>
<evidence type="ECO:0000256" key="2">
    <source>
        <dbReference type="ARBA" id="ARBA00009533"/>
    </source>
</evidence>
<dbReference type="InterPro" id="IPR021115">
    <property type="entry name" value="Pyridoxal-P_BS"/>
</dbReference>
<dbReference type="EMBL" id="CAKKLH010000341">
    <property type="protein sequence ID" value="CAH0113551.1"/>
    <property type="molecule type" value="Genomic_DNA"/>
</dbReference>
<evidence type="ECO:0000256" key="7">
    <source>
        <dbReference type="RuleBase" id="RU000382"/>
    </source>
</evidence>
<dbReference type="Pfam" id="PF00282">
    <property type="entry name" value="Pyridoxal_deC"/>
    <property type="match status" value="1"/>
</dbReference>
<evidence type="ECO:0000256" key="5">
    <source>
        <dbReference type="ARBA" id="ARBA00023239"/>
    </source>
</evidence>
<proteinExistence type="inferred from homology"/>
<keyword evidence="9" id="KW-1185">Reference proteome</keyword>
<comment type="cofactor">
    <cofactor evidence="1 6 7">
        <name>pyridoxal 5'-phosphate</name>
        <dbReference type="ChEBI" id="CHEBI:597326"/>
    </cofactor>
</comment>